<proteinExistence type="predicted"/>
<name>A0ACA9SFX9_9GLOM</name>
<gene>
    <name evidence="1" type="ORF">RPERSI_LOCUS30598</name>
</gene>
<evidence type="ECO:0000313" key="2">
    <source>
        <dbReference type="Proteomes" id="UP000789920"/>
    </source>
</evidence>
<protein>
    <submittedName>
        <fullName evidence="1">27048_t:CDS:1</fullName>
    </submittedName>
</protein>
<organism evidence="1 2">
    <name type="scientific">Racocetra persica</name>
    <dbReference type="NCBI Taxonomy" id="160502"/>
    <lineage>
        <taxon>Eukaryota</taxon>
        <taxon>Fungi</taxon>
        <taxon>Fungi incertae sedis</taxon>
        <taxon>Mucoromycota</taxon>
        <taxon>Glomeromycotina</taxon>
        <taxon>Glomeromycetes</taxon>
        <taxon>Diversisporales</taxon>
        <taxon>Gigasporaceae</taxon>
        <taxon>Racocetra</taxon>
    </lineage>
</organism>
<dbReference type="Proteomes" id="UP000789920">
    <property type="component" value="Unassembled WGS sequence"/>
</dbReference>
<feature type="non-terminal residue" evidence="1">
    <location>
        <position position="242"/>
    </location>
</feature>
<keyword evidence="2" id="KW-1185">Reference proteome</keyword>
<reference evidence="1" key="1">
    <citation type="submission" date="2021-06" db="EMBL/GenBank/DDBJ databases">
        <authorList>
            <person name="Kallberg Y."/>
            <person name="Tangrot J."/>
            <person name="Rosling A."/>
        </authorList>
    </citation>
    <scope>NUCLEOTIDE SEQUENCE</scope>
    <source>
        <strain evidence="1">MA461A</strain>
    </source>
</reference>
<accession>A0ACA9SFX9</accession>
<dbReference type="EMBL" id="CAJVQC010119966">
    <property type="protein sequence ID" value="CAG8838241.1"/>
    <property type="molecule type" value="Genomic_DNA"/>
</dbReference>
<evidence type="ECO:0000313" key="1">
    <source>
        <dbReference type="EMBL" id="CAG8838241.1"/>
    </source>
</evidence>
<feature type="non-terminal residue" evidence="1">
    <location>
        <position position="1"/>
    </location>
</feature>
<sequence>ATLTETRKKLSSNKEIPMSRQNSHFWNDNSNRIPQDEENNYHLQKILIPKDDYYNLRIAIDLSKPNFFEISKKLHLNKGRKFQNNEYVTANKSAFTIKNPHMINVHLHSKFERIHEQITNGETKEYIKICYERGSVRLSRKVLEPTEEFIEAIEEALEDDKSNDEKKRNLDKVGENFGFFWAQEMKLGMEERFPVDNFNETEDSNKVDNLSFDKWRVIKYDDILSLYELLPDNLKLRIKETI</sequence>
<comment type="caution">
    <text evidence="1">The sequence shown here is derived from an EMBL/GenBank/DDBJ whole genome shotgun (WGS) entry which is preliminary data.</text>
</comment>